<dbReference type="SUPFAM" id="SSF53822">
    <property type="entry name" value="Periplasmic binding protein-like I"/>
    <property type="match status" value="1"/>
</dbReference>
<evidence type="ECO:0000256" key="4">
    <source>
        <dbReference type="SAM" id="MobiDB-lite"/>
    </source>
</evidence>
<dbReference type="GO" id="GO:0030246">
    <property type="term" value="F:carbohydrate binding"/>
    <property type="evidence" value="ECO:0007669"/>
    <property type="project" value="UniProtKB-ARBA"/>
</dbReference>
<keyword evidence="7" id="KW-1185">Reference proteome</keyword>
<dbReference type="GO" id="GO:0030313">
    <property type="term" value="C:cell envelope"/>
    <property type="evidence" value="ECO:0007669"/>
    <property type="project" value="UniProtKB-SubCell"/>
</dbReference>
<dbReference type="AlphaFoldDB" id="A0A1W2FA64"/>
<sequence length="357" mass="37093">MTDLPSSLARRGFLIGGAAVGAGALLSACTSNEPPAAQGTNGGANVAQGGGQNSQPGKMVTIGFSAPAADHGWIAAITKNAKAQADKFKADVTLKATEGTNDSSQQIAQVETLINQKVDVLVILPMDGKQLTSVGQAAMDAGIPVINLDRIFDTPLAYRTWIGGDNYRMGVNAGAYIAAEMKKKNITNPVIGEIAGIDSLPLTQDRSRGFKDALAKAGFRVGPRQAAEFTVETGERATANLLQAAPKLDALWNHDDDQGIGVMAAISAANRKEFIMVGGAGSKNMIDKIKADTDVIKATVLYSPSMSSSAIALARLLGQAKGMGDLAEHEIPASITTYSAVVTKENADQYADVAFDS</sequence>
<evidence type="ECO:0000256" key="3">
    <source>
        <dbReference type="ARBA" id="ARBA00022729"/>
    </source>
</evidence>
<dbReference type="PANTHER" id="PTHR46847">
    <property type="entry name" value="D-ALLOSE-BINDING PERIPLASMIC PROTEIN-RELATED"/>
    <property type="match status" value="1"/>
</dbReference>
<name>A0A1W2FA64_KIBAR</name>
<dbReference type="OrthoDB" id="9800520at2"/>
<dbReference type="RefSeq" id="WP_033382810.1">
    <property type="nucleotide sequence ID" value="NZ_FWXV01000005.1"/>
</dbReference>
<dbReference type="InterPro" id="IPR028082">
    <property type="entry name" value="Peripla_BP_I"/>
</dbReference>
<organism evidence="6 7">
    <name type="scientific">Kibdelosporangium aridum</name>
    <dbReference type="NCBI Taxonomy" id="2030"/>
    <lineage>
        <taxon>Bacteria</taxon>
        <taxon>Bacillati</taxon>
        <taxon>Actinomycetota</taxon>
        <taxon>Actinomycetes</taxon>
        <taxon>Pseudonocardiales</taxon>
        <taxon>Pseudonocardiaceae</taxon>
        <taxon>Kibdelosporangium</taxon>
    </lineage>
</organism>
<dbReference type="PROSITE" id="PS51318">
    <property type="entry name" value="TAT"/>
    <property type="match status" value="1"/>
</dbReference>
<dbReference type="InterPro" id="IPR006311">
    <property type="entry name" value="TAT_signal"/>
</dbReference>
<feature type="compositionally biased region" description="Low complexity" evidence="4">
    <location>
        <begin position="36"/>
        <end position="47"/>
    </location>
</feature>
<dbReference type="EMBL" id="FWXV01000005">
    <property type="protein sequence ID" value="SMD18785.1"/>
    <property type="molecule type" value="Genomic_DNA"/>
</dbReference>
<evidence type="ECO:0000256" key="2">
    <source>
        <dbReference type="ARBA" id="ARBA00007639"/>
    </source>
</evidence>
<dbReference type="Pfam" id="PF13407">
    <property type="entry name" value="Peripla_BP_4"/>
    <property type="match status" value="1"/>
</dbReference>
<evidence type="ECO:0000313" key="6">
    <source>
        <dbReference type="EMBL" id="SMD18785.1"/>
    </source>
</evidence>
<accession>A0A1W2FA64</accession>
<comment type="subcellular location">
    <subcellularLocation>
        <location evidence="1">Cell envelope</location>
    </subcellularLocation>
</comment>
<proteinExistence type="inferred from homology"/>
<dbReference type="PANTHER" id="PTHR46847:SF1">
    <property type="entry name" value="D-ALLOSE-BINDING PERIPLASMIC PROTEIN-RELATED"/>
    <property type="match status" value="1"/>
</dbReference>
<keyword evidence="3" id="KW-0732">Signal</keyword>
<feature type="domain" description="Periplasmic binding protein" evidence="5">
    <location>
        <begin position="62"/>
        <end position="316"/>
    </location>
</feature>
<feature type="region of interest" description="Disordered" evidence="4">
    <location>
        <begin position="34"/>
        <end position="54"/>
    </location>
</feature>
<dbReference type="Gene3D" id="3.40.50.2300">
    <property type="match status" value="2"/>
</dbReference>
<reference evidence="6 7" key="1">
    <citation type="submission" date="2017-04" db="EMBL/GenBank/DDBJ databases">
        <authorList>
            <person name="Afonso C.L."/>
            <person name="Miller P.J."/>
            <person name="Scott M.A."/>
            <person name="Spackman E."/>
            <person name="Goraichik I."/>
            <person name="Dimitrov K.M."/>
            <person name="Suarez D.L."/>
            <person name="Swayne D.E."/>
        </authorList>
    </citation>
    <scope>NUCLEOTIDE SEQUENCE [LARGE SCALE GENOMIC DNA]</scope>
    <source>
        <strain evidence="6 7">DSM 43828</strain>
    </source>
</reference>
<protein>
    <submittedName>
        <fullName evidence="6">Ribose transport system substrate-binding protein</fullName>
    </submittedName>
</protein>
<comment type="similarity">
    <text evidence="2">Belongs to the bacterial solute-binding protein 2 family.</text>
</comment>
<evidence type="ECO:0000256" key="1">
    <source>
        <dbReference type="ARBA" id="ARBA00004196"/>
    </source>
</evidence>
<dbReference type="Proteomes" id="UP000192674">
    <property type="component" value="Unassembled WGS sequence"/>
</dbReference>
<dbReference type="InterPro" id="IPR025997">
    <property type="entry name" value="SBP_2_dom"/>
</dbReference>
<gene>
    <name evidence="6" type="ORF">SAMN05661093_05899</name>
</gene>
<evidence type="ECO:0000313" key="7">
    <source>
        <dbReference type="Proteomes" id="UP000192674"/>
    </source>
</evidence>
<evidence type="ECO:0000259" key="5">
    <source>
        <dbReference type="Pfam" id="PF13407"/>
    </source>
</evidence>